<evidence type="ECO:0000313" key="2">
    <source>
        <dbReference type="EnsemblProtists" id="EKX55020"/>
    </source>
</evidence>
<evidence type="ECO:0000313" key="1">
    <source>
        <dbReference type="EMBL" id="EKX55020.1"/>
    </source>
</evidence>
<dbReference type="HOGENOM" id="CLU_2745419_0_0_1"/>
<reference evidence="3" key="2">
    <citation type="submission" date="2012-11" db="EMBL/GenBank/DDBJ databases">
        <authorList>
            <person name="Kuo A."/>
            <person name="Curtis B.A."/>
            <person name="Tanifuji G."/>
            <person name="Burki F."/>
            <person name="Gruber A."/>
            <person name="Irimia M."/>
            <person name="Maruyama S."/>
            <person name="Arias M.C."/>
            <person name="Ball S.G."/>
            <person name="Gile G.H."/>
            <person name="Hirakawa Y."/>
            <person name="Hopkins J.F."/>
            <person name="Rensing S.A."/>
            <person name="Schmutz J."/>
            <person name="Symeonidi A."/>
            <person name="Elias M."/>
            <person name="Eveleigh R.J."/>
            <person name="Herman E.K."/>
            <person name="Klute M.J."/>
            <person name="Nakayama T."/>
            <person name="Obornik M."/>
            <person name="Reyes-Prieto A."/>
            <person name="Armbrust E.V."/>
            <person name="Aves S.J."/>
            <person name="Beiko R.G."/>
            <person name="Coutinho P."/>
            <person name="Dacks J.B."/>
            <person name="Durnford D.G."/>
            <person name="Fast N.M."/>
            <person name="Green B.R."/>
            <person name="Grisdale C."/>
            <person name="Hempe F."/>
            <person name="Henrissat B."/>
            <person name="Hoppner M.P."/>
            <person name="Ishida K.-I."/>
            <person name="Kim E."/>
            <person name="Koreny L."/>
            <person name="Kroth P.G."/>
            <person name="Liu Y."/>
            <person name="Malik S.-B."/>
            <person name="Maier U.G."/>
            <person name="McRose D."/>
            <person name="Mock T."/>
            <person name="Neilson J.A."/>
            <person name="Onodera N.T."/>
            <person name="Poole A.M."/>
            <person name="Pritham E.J."/>
            <person name="Richards T.A."/>
            <person name="Rocap G."/>
            <person name="Roy S.W."/>
            <person name="Sarai C."/>
            <person name="Schaack S."/>
            <person name="Shirato S."/>
            <person name="Slamovits C.H."/>
            <person name="Spencer D.F."/>
            <person name="Suzuki S."/>
            <person name="Worden A.Z."/>
            <person name="Zauner S."/>
            <person name="Barry K."/>
            <person name="Bell C."/>
            <person name="Bharti A.K."/>
            <person name="Crow J.A."/>
            <person name="Grimwood J."/>
            <person name="Kramer R."/>
            <person name="Lindquist E."/>
            <person name="Lucas S."/>
            <person name="Salamov A."/>
            <person name="McFadden G.I."/>
            <person name="Lane C.E."/>
            <person name="Keeling P.J."/>
            <person name="Gray M.W."/>
            <person name="Grigoriev I.V."/>
            <person name="Archibald J.M."/>
        </authorList>
    </citation>
    <scope>NUCLEOTIDE SEQUENCE</scope>
    <source>
        <strain evidence="3">CCMP2712</strain>
    </source>
</reference>
<keyword evidence="3" id="KW-1185">Reference proteome</keyword>
<dbReference type="RefSeq" id="XP_005842000.1">
    <property type="nucleotide sequence ID" value="XM_005841943.1"/>
</dbReference>
<organism evidence="1">
    <name type="scientific">Guillardia theta (strain CCMP2712)</name>
    <name type="common">Cryptophyte</name>
    <dbReference type="NCBI Taxonomy" id="905079"/>
    <lineage>
        <taxon>Eukaryota</taxon>
        <taxon>Cryptophyceae</taxon>
        <taxon>Pyrenomonadales</taxon>
        <taxon>Geminigeraceae</taxon>
        <taxon>Guillardia</taxon>
    </lineage>
</organism>
<dbReference type="EMBL" id="JH992966">
    <property type="protein sequence ID" value="EKX55020.1"/>
    <property type="molecule type" value="Genomic_DNA"/>
</dbReference>
<dbReference type="PaxDb" id="55529-EKX55020"/>
<dbReference type="GeneID" id="17311518"/>
<proteinExistence type="predicted"/>
<accession>L1K3H8</accession>
<sequence>MKLLQDRQLSMAECPKPFEDMANGSAIAILRLKGMEFPVLVWRGRSSIRLFVASEESESLLSKIKVLAKSQ</sequence>
<dbReference type="EnsemblProtists" id="EKX55020">
    <property type="protein sequence ID" value="EKX55020"/>
    <property type="gene ID" value="GUITHDRAFT_99660"/>
</dbReference>
<reference evidence="1 3" key="1">
    <citation type="journal article" date="2012" name="Nature">
        <title>Algal genomes reveal evolutionary mosaicism and the fate of nucleomorphs.</title>
        <authorList>
            <consortium name="DOE Joint Genome Institute"/>
            <person name="Curtis B.A."/>
            <person name="Tanifuji G."/>
            <person name="Burki F."/>
            <person name="Gruber A."/>
            <person name="Irimia M."/>
            <person name="Maruyama S."/>
            <person name="Arias M.C."/>
            <person name="Ball S.G."/>
            <person name="Gile G.H."/>
            <person name="Hirakawa Y."/>
            <person name="Hopkins J.F."/>
            <person name="Kuo A."/>
            <person name="Rensing S.A."/>
            <person name="Schmutz J."/>
            <person name="Symeonidi A."/>
            <person name="Elias M."/>
            <person name="Eveleigh R.J."/>
            <person name="Herman E.K."/>
            <person name="Klute M.J."/>
            <person name="Nakayama T."/>
            <person name="Obornik M."/>
            <person name="Reyes-Prieto A."/>
            <person name="Armbrust E.V."/>
            <person name="Aves S.J."/>
            <person name="Beiko R.G."/>
            <person name="Coutinho P."/>
            <person name="Dacks J.B."/>
            <person name="Durnford D.G."/>
            <person name="Fast N.M."/>
            <person name="Green B.R."/>
            <person name="Grisdale C.J."/>
            <person name="Hempel F."/>
            <person name="Henrissat B."/>
            <person name="Hoppner M.P."/>
            <person name="Ishida K."/>
            <person name="Kim E."/>
            <person name="Koreny L."/>
            <person name="Kroth P.G."/>
            <person name="Liu Y."/>
            <person name="Malik S.B."/>
            <person name="Maier U.G."/>
            <person name="McRose D."/>
            <person name="Mock T."/>
            <person name="Neilson J.A."/>
            <person name="Onodera N.T."/>
            <person name="Poole A.M."/>
            <person name="Pritham E.J."/>
            <person name="Richards T.A."/>
            <person name="Rocap G."/>
            <person name="Roy S.W."/>
            <person name="Sarai C."/>
            <person name="Schaack S."/>
            <person name="Shirato S."/>
            <person name="Slamovits C.H."/>
            <person name="Spencer D.F."/>
            <person name="Suzuki S."/>
            <person name="Worden A.Z."/>
            <person name="Zauner S."/>
            <person name="Barry K."/>
            <person name="Bell C."/>
            <person name="Bharti A.K."/>
            <person name="Crow J.A."/>
            <person name="Grimwood J."/>
            <person name="Kramer R."/>
            <person name="Lindquist E."/>
            <person name="Lucas S."/>
            <person name="Salamov A."/>
            <person name="McFadden G.I."/>
            <person name="Lane C.E."/>
            <person name="Keeling P.J."/>
            <person name="Gray M.W."/>
            <person name="Grigoriev I.V."/>
            <person name="Archibald J.M."/>
        </authorList>
    </citation>
    <scope>NUCLEOTIDE SEQUENCE</scope>
    <source>
        <strain evidence="1 3">CCMP2712</strain>
    </source>
</reference>
<reference evidence="2" key="3">
    <citation type="submission" date="2015-06" db="UniProtKB">
        <authorList>
            <consortium name="EnsemblProtists"/>
        </authorList>
    </citation>
    <scope>IDENTIFICATION</scope>
</reference>
<dbReference type="KEGG" id="gtt:GUITHDRAFT_99660"/>
<evidence type="ECO:0000313" key="3">
    <source>
        <dbReference type="Proteomes" id="UP000011087"/>
    </source>
</evidence>
<dbReference type="AlphaFoldDB" id="L1K3H8"/>
<protein>
    <submittedName>
        <fullName evidence="1 2">Uncharacterized protein</fullName>
    </submittedName>
</protein>
<dbReference type="Proteomes" id="UP000011087">
    <property type="component" value="Unassembled WGS sequence"/>
</dbReference>
<gene>
    <name evidence="1" type="ORF">GUITHDRAFT_99660</name>
</gene>
<name>L1K3H8_GUITC</name>